<evidence type="ECO:0000259" key="5">
    <source>
        <dbReference type="PROSITE" id="PS50405"/>
    </source>
</evidence>
<dbReference type="Pfam" id="PF13409">
    <property type="entry name" value="GST_N_2"/>
    <property type="match status" value="1"/>
</dbReference>
<dbReference type="InterPro" id="IPR036047">
    <property type="entry name" value="F-box-like_dom_sf"/>
</dbReference>
<comment type="caution">
    <text evidence="6">The sequence shown here is derived from an EMBL/GenBank/DDBJ whole genome shotgun (WGS) entry which is preliminary data.</text>
</comment>
<feature type="domain" description="F-box" evidence="3">
    <location>
        <begin position="429"/>
        <end position="479"/>
    </location>
</feature>
<dbReference type="InterPro" id="IPR010987">
    <property type="entry name" value="Glutathione-S-Trfase_C-like"/>
</dbReference>
<evidence type="ECO:0000313" key="7">
    <source>
        <dbReference type="Proteomes" id="UP001583172"/>
    </source>
</evidence>
<dbReference type="SUPFAM" id="SSF81383">
    <property type="entry name" value="F-box domain"/>
    <property type="match status" value="1"/>
</dbReference>
<feature type="compositionally biased region" description="Low complexity" evidence="2">
    <location>
        <begin position="236"/>
        <end position="251"/>
    </location>
</feature>
<feature type="domain" description="GST C-terminal" evidence="5">
    <location>
        <begin position="96"/>
        <end position="230"/>
    </location>
</feature>
<proteinExistence type="inferred from homology"/>
<dbReference type="InterPro" id="IPR001810">
    <property type="entry name" value="F-box_dom"/>
</dbReference>
<dbReference type="InterPro" id="IPR036249">
    <property type="entry name" value="Thioredoxin-like_sf"/>
</dbReference>
<evidence type="ECO:0000259" key="3">
    <source>
        <dbReference type="PROSITE" id="PS50181"/>
    </source>
</evidence>
<dbReference type="SFLD" id="SFLDG00358">
    <property type="entry name" value="Main_(cytGST)"/>
    <property type="match status" value="1"/>
</dbReference>
<keyword evidence="7" id="KW-1185">Reference proteome</keyword>
<gene>
    <name evidence="6" type="ORF">VTJ49DRAFT_4723</name>
</gene>
<dbReference type="SUPFAM" id="SSF52833">
    <property type="entry name" value="Thioredoxin-like"/>
    <property type="match status" value="1"/>
</dbReference>
<dbReference type="InterPro" id="IPR004046">
    <property type="entry name" value="GST_C"/>
</dbReference>
<dbReference type="PROSITE" id="PS50405">
    <property type="entry name" value="GST_CTER"/>
    <property type="match status" value="1"/>
</dbReference>
<dbReference type="Pfam" id="PF12937">
    <property type="entry name" value="F-box-like"/>
    <property type="match status" value="1"/>
</dbReference>
<feature type="region of interest" description="Disordered" evidence="2">
    <location>
        <begin position="366"/>
        <end position="398"/>
    </location>
</feature>
<dbReference type="Gene3D" id="1.20.1050.10">
    <property type="match status" value="1"/>
</dbReference>
<dbReference type="CDD" id="cd03048">
    <property type="entry name" value="GST_N_Ure2p_like"/>
    <property type="match status" value="1"/>
</dbReference>
<dbReference type="SFLD" id="SFLDS00019">
    <property type="entry name" value="Glutathione_Transferase_(cytos"/>
    <property type="match status" value="1"/>
</dbReference>
<feature type="region of interest" description="Disordered" evidence="2">
    <location>
        <begin position="305"/>
        <end position="329"/>
    </location>
</feature>
<evidence type="ECO:0000259" key="4">
    <source>
        <dbReference type="PROSITE" id="PS50404"/>
    </source>
</evidence>
<name>A0ABR3V5N5_HUMIN</name>
<evidence type="ECO:0008006" key="8">
    <source>
        <dbReference type="Google" id="ProtNLM"/>
    </source>
</evidence>
<dbReference type="Gene3D" id="1.20.1280.50">
    <property type="match status" value="1"/>
</dbReference>
<evidence type="ECO:0000256" key="1">
    <source>
        <dbReference type="ARBA" id="ARBA00007409"/>
    </source>
</evidence>
<dbReference type="InterPro" id="IPR004045">
    <property type="entry name" value="Glutathione_S-Trfase_N"/>
</dbReference>
<dbReference type="PROSITE" id="PS50404">
    <property type="entry name" value="GST_NTER"/>
    <property type="match status" value="1"/>
</dbReference>
<feature type="region of interest" description="Disordered" evidence="2">
    <location>
        <begin position="230"/>
        <end position="287"/>
    </location>
</feature>
<sequence>MSPPTNLKPIKVYGKGGPNPPKVAMVLSELGIPHEIQEISPSEVKQPSYLAINPNGRLPAIHDPNTDLTLWESGAILDYLVERYDSASHRLSFPAGSTEAQHARQWLFFQTTGQGPYYGQAHWFERSHPEKLPSAVERYKAEIKRVTGVLEGQLEREKEKYAGREGFDGPWLVGGKMSYVDLAFVPWQVVAWKLYGGEDEFPLVKEWIGKMLAQLESFREQWRAEVRARLAGAPGSSRQSQRHQQQPQQASNIAPAAGPSRPVAGTAPAVAPRGNPPKAPQKQKEVPQDIDDDLVLVSHSFDEPLAAPAATTSSSSDTGRPQSSGKREPVTALEHFERAVEKEAAGNLGDSLRLYRQAFKMDENVDKKYRNKHFPKPPPKPAEPAPAKDAPTGASKVETAQSMKDLIKSFSTMSITPAPPEIEGTPPPPCPLASLPEEVLAHILRDVALIDVGDFMRMAQVCKRLAYLVATEDRIWRRICMGPEFGFGGMHYYWQCQVNWGSLTEGDLIREATEAEGETESGTALGPPAPVPLEADKTPASRSALAERAERLAGENAANTLAFFGSLYSRSWQRMFRLRPRVRFGGCYISTVNYMRPGQASHSVATWAAPVHIVTYYRYLRFFRDGTVLSLLTTAEPGDVVHHLTRDMLVLHKGGANPHLPSANIAKSVLRGRWRLARAADNPEASLSEVEGDLIVETEGVSNYIYRLDLALRSAGKAAQGGSGPRNNKLIWKGFYSYSPLTGEWADFSMRNAKPYYYSRVKSYGAKGE</sequence>
<accession>A0ABR3V5N5</accession>
<dbReference type="PANTHER" id="PTHR44051:SF23">
    <property type="entry name" value="GLUTATHIONE S-TRANSFERASE-LIKE PROTEIN TPCF"/>
    <property type="match status" value="1"/>
</dbReference>
<feature type="domain" description="GST N-terminal" evidence="4">
    <location>
        <begin position="7"/>
        <end position="88"/>
    </location>
</feature>
<comment type="similarity">
    <text evidence="1">Belongs to the GST superfamily.</text>
</comment>
<dbReference type="Pfam" id="PF19270">
    <property type="entry name" value="FBO_C"/>
    <property type="match status" value="1"/>
</dbReference>
<dbReference type="Gene3D" id="3.40.30.10">
    <property type="entry name" value="Glutaredoxin"/>
    <property type="match status" value="1"/>
</dbReference>
<dbReference type="Proteomes" id="UP001583172">
    <property type="component" value="Unassembled WGS sequence"/>
</dbReference>
<feature type="compositionally biased region" description="Low complexity" evidence="2">
    <location>
        <begin position="306"/>
        <end position="316"/>
    </location>
</feature>
<dbReference type="InterPro" id="IPR045464">
    <property type="entry name" value="Hrt3/FBXO9_C"/>
</dbReference>
<protein>
    <recommendedName>
        <fullName evidence="8">Glutathione S-transferase</fullName>
    </recommendedName>
</protein>
<organism evidence="6 7">
    <name type="scientific">Humicola insolens</name>
    <name type="common">Soft-rot fungus</name>
    <dbReference type="NCBI Taxonomy" id="85995"/>
    <lineage>
        <taxon>Eukaryota</taxon>
        <taxon>Fungi</taxon>
        <taxon>Dikarya</taxon>
        <taxon>Ascomycota</taxon>
        <taxon>Pezizomycotina</taxon>
        <taxon>Sordariomycetes</taxon>
        <taxon>Sordariomycetidae</taxon>
        <taxon>Sordariales</taxon>
        <taxon>Chaetomiaceae</taxon>
        <taxon>Mycothermus</taxon>
    </lineage>
</organism>
<dbReference type="Pfam" id="PF00043">
    <property type="entry name" value="GST_C"/>
    <property type="match status" value="1"/>
</dbReference>
<feature type="region of interest" description="Disordered" evidence="2">
    <location>
        <begin position="513"/>
        <end position="537"/>
    </location>
</feature>
<dbReference type="InterPro" id="IPR036282">
    <property type="entry name" value="Glutathione-S-Trfase_C_sf"/>
</dbReference>
<dbReference type="InterPro" id="IPR040079">
    <property type="entry name" value="Glutathione_S-Trfase"/>
</dbReference>
<reference evidence="6 7" key="1">
    <citation type="journal article" date="2024" name="Commun. Biol.">
        <title>Comparative genomic analysis of thermophilic fungi reveals convergent evolutionary adaptations and gene losses.</title>
        <authorList>
            <person name="Steindorff A.S."/>
            <person name="Aguilar-Pontes M.V."/>
            <person name="Robinson A.J."/>
            <person name="Andreopoulos B."/>
            <person name="LaButti K."/>
            <person name="Kuo A."/>
            <person name="Mondo S."/>
            <person name="Riley R."/>
            <person name="Otillar R."/>
            <person name="Haridas S."/>
            <person name="Lipzen A."/>
            <person name="Grimwood J."/>
            <person name="Schmutz J."/>
            <person name="Clum A."/>
            <person name="Reid I.D."/>
            <person name="Moisan M.C."/>
            <person name="Butler G."/>
            <person name="Nguyen T.T.M."/>
            <person name="Dewar K."/>
            <person name="Conant G."/>
            <person name="Drula E."/>
            <person name="Henrissat B."/>
            <person name="Hansel C."/>
            <person name="Singer S."/>
            <person name="Hutchinson M.I."/>
            <person name="de Vries R.P."/>
            <person name="Natvig D.O."/>
            <person name="Powell A.J."/>
            <person name="Tsang A."/>
            <person name="Grigoriev I.V."/>
        </authorList>
    </citation>
    <scope>NUCLEOTIDE SEQUENCE [LARGE SCALE GENOMIC DNA]</scope>
    <source>
        <strain evidence="6 7">CBS 620.91</strain>
    </source>
</reference>
<dbReference type="EMBL" id="JAZGSY010000372">
    <property type="protein sequence ID" value="KAL1836731.1"/>
    <property type="molecule type" value="Genomic_DNA"/>
</dbReference>
<dbReference type="PANTHER" id="PTHR44051">
    <property type="entry name" value="GLUTATHIONE S-TRANSFERASE-RELATED"/>
    <property type="match status" value="1"/>
</dbReference>
<evidence type="ECO:0000256" key="2">
    <source>
        <dbReference type="SAM" id="MobiDB-lite"/>
    </source>
</evidence>
<evidence type="ECO:0000313" key="6">
    <source>
        <dbReference type="EMBL" id="KAL1836731.1"/>
    </source>
</evidence>
<dbReference type="PROSITE" id="PS50181">
    <property type="entry name" value="FBOX"/>
    <property type="match status" value="1"/>
</dbReference>
<dbReference type="SUPFAM" id="SSF47616">
    <property type="entry name" value="GST C-terminal domain-like"/>
    <property type="match status" value="1"/>
</dbReference>